<keyword evidence="5" id="KW-0472">Membrane</keyword>
<keyword evidence="4" id="KW-0186">Copper</keyword>
<feature type="signal peptide" evidence="6">
    <location>
        <begin position="1"/>
        <end position="26"/>
    </location>
</feature>
<dbReference type="SUPFAM" id="SSF81296">
    <property type="entry name" value="E set domains"/>
    <property type="match status" value="1"/>
</dbReference>
<dbReference type="EMBL" id="CP091139">
    <property type="protein sequence ID" value="UUT35189.1"/>
    <property type="molecule type" value="Genomic_DNA"/>
</dbReference>
<keyword evidence="5" id="KW-1133">Transmembrane helix</keyword>
<accession>A0ABY5NJ86</accession>
<evidence type="ECO:0000256" key="2">
    <source>
        <dbReference type="ARBA" id="ARBA00022723"/>
    </source>
</evidence>
<evidence type="ECO:0000256" key="4">
    <source>
        <dbReference type="ARBA" id="ARBA00023008"/>
    </source>
</evidence>
<gene>
    <name evidence="8" type="ORF">L2X98_33700</name>
</gene>
<dbReference type="Proteomes" id="UP001054811">
    <property type="component" value="Chromosome"/>
</dbReference>
<dbReference type="InterPro" id="IPR014756">
    <property type="entry name" value="Ig_E-set"/>
</dbReference>
<feature type="transmembrane region" description="Helical" evidence="5">
    <location>
        <begin position="155"/>
        <end position="176"/>
    </location>
</feature>
<comment type="subcellular location">
    <subcellularLocation>
        <location evidence="1">Cell envelope</location>
    </subcellularLocation>
</comment>
<dbReference type="Pfam" id="PF04234">
    <property type="entry name" value="CopC"/>
    <property type="match status" value="1"/>
</dbReference>
<keyword evidence="2" id="KW-0479">Metal-binding</keyword>
<evidence type="ECO:0000313" key="9">
    <source>
        <dbReference type="Proteomes" id="UP001054811"/>
    </source>
</evidence>
<evidence type="ECO:0000313" key="8">
    <source>
        <dbReference type="EMBL" id="UUT35189.1"/>
    </source>
</evidence>
<dbReference type="InterPro" id="IPR014755">
    <property type="entry name" value="Cu-Rt/internalin_Ig-like"/>
</dbReference>
<dbReference type="PANTHER" id="PTHR34820">
    <property type="entry name" value="INNER MEMBRANE PROTEIN YEBZ"/>
    <property type="match status" value="1"/>
</dbReference>
<keyword evidence="3 6" id="KW-0732">Signal</keyword>
<dbReference type="RefSeq" id="WP_259611743.1">
    <property type="nucleotide sequence ID" value="NZ_CP091139.2"/>
</dbReference>
<keyword evidence="9" id="KW-1185">Reference proteome</keyword>
<sequence length="185" mass="18573">MRIRTAAAALALAAVAVLGVAGPASAHDQLLSTTPADGSSVDALPAEVTLTFNDTVTDAGGEANQVRVLDASCQVLDDGALSIQDNVVSQAISGSATGPVHVLWRVVSRDGHPVSGEFTFTVAGGEASAPQPSRTCDTAASAAPAPTAGQGVTPLPWIIGGIVVVIVIAGVAYLLVTRSRRTDDH</sequence>
<dbReference type="Gene3D" id="2.60.40.1220">
    <property type="match status" value="1"/>
</dbReference>
<name>A0ABY5NJ86_9MICO</name>
<dbReference type="InterPro" id="IPR032694">
    <property type="entry name" value="CopC/D"/>
</dbReference>
<evidence type="ECO:0000259" key="7">
    <source>
        <dbReference type="Pfam" id="PF04234"/>
    </source>
</evidence>
<dbReference type="PANTHER" id="PTHR34820:SF4">
    <property type="entry name" value="INNER MEMBRANE PROTEIN YEBZ"/>
    <property type="match status" value="1"/>
</dbReference>
<evidence type="ECO:0000256" key="5">
    <source>
        <dbReference type="SAM" id="Phobius"/>
    </source>
</evidence>
<organism evidence="8 9">
    <name type="scientific">Microbacterium elymi</name>
    <dbReference type="NCBI Taxonomy" id="2909587"/>
    <lineage>
        <taxon>Bacteria</taxon>
        <taxon>Bacillati</taxon>
        <taxon>Actinomycetota</taxon>
        <taxon>Actinomycetes</taxon>
        <taxon>Micrococcales</taxon>
        <taxon>Microbacteriaceae</taxon>
        <taxon>Microbacterium</taxon>
    </lineage>
</organism>
<dbReference type="InterPro" id="IPR007348">
    <property type="entry name" value="CopC_dom"/>
</dbReference>
<evidence type="ECO:0000256" key="6">
    <source>
        <dbReference type="SAM" id="SignalP"/>
    </source>
</evidence>
<protein>
    <submittedName>
        <fullName evidence="8">Copper resistance protein CopC</fullName>
    </submittedName>
</protein>
<feature type="domain" description="CopC" evidence="7">
    <location>
        <begin position="27"/>
        <end position="122"/>
    </location>
</feature>
<evidence type="ECO:0000256" key="3">
    <source>
        <dbReference type="ARBA" id="ARBA00022729"/>
    </source>
</evidence>
<keyword evidence="5" id="KW-0812">Transmembrane</keyword>
<feature type="chain" id="PRO_5045936296" evidence="6">
    <location>
        <begin position="27"/>
        <end position="185"/>
    </location>
</feature>
<reference evidence="8" key="1">
    <citation type="submission" date="2022-01" db="EMBL/GenBank/DDBJ databases">
        <title>Microbacterium eymi and Microbacterium rhizovicinus sp. nov., isolated from the rhizospheric soil of Elymus tsukushiensis, a plant native to the Dokdo Islands, Republic of Korea.</title>
        <authorList>
            <person name="Hwang Y.J."/>
        </authorList>
    </citation>
    <scope>NUCLEOTIDE SEQUENCE</scope>
    <source>
        <strain evidence="8">KUDC0405</strain>
    </source>
</reference>
<proteinExistence type="predicted"/>
<evidence type="ECO:0000256" key="1">
    <source>
        <dbReference type="ARBA" id="ARBA00004196"/>
    </source>
</evidence>